<feature type="region of interest" description="Disordered" evidence="1">
    <location>
        <begin position="303"/>
        <end position="344"/>
    </location>
</feature>
<name>A0A0L6V7B8_9BASI</name>
<proteinExistence type="predicted"/>
<dbReference type="VEuPathDB" id="FungiDB:VP01_2362g2"/>
<sequence length="856" mass="93780">MYHISLISPPSNLSDQSSCTACCIFQFMHHRNNKIPKIPNDYRVDSEKAVCRLHRLHMSFSPTLQYAPDFTDFPLSVDYIHTERSGTTRSHHVDILFLCLISLTYGLASQHVPRNLYYMPPFIECLLHVEQVAPDRLIRTIGFDSSNWIICSIILLLTQRWQPPAKVFLFQDNSHYLGETHTIHLTAALQDPSSHKILTQMQGQQQSVVETLLDKDFLFQQPSLLVTVPRMTTTYRKIPPVVQIAPQRLPGIRPAPSKSLLLHPAFNFSSRLRPTCGPPIPAIRYEHHKSLLLNPAFHSPAKVSAPQPGRITAADNLSSSDLSEIPETDDDEQRRRVSDPPPPHSISSTIDVLYYFIARAPHVPPAKMLKSIQLEGKDLVNFLSCITFRHCLARVATQQKPHAPRILKTYRSSHLISGAASSLLFVKKLPAQIRQFPSCPTLGMQIENATPPAPNCATNASHQPCRKPKKPAPLQNLGHDSTASSGQKTLVPLHDASLSIRHTYTSFGSSGSDTKPSPAPRMSSLDRATSHVPPANKITLRVPPAARSRKLESNLNGSSAPGRTSAPGKCTTPIPPANKATRNMPAALSTRKLEPLLDAEPPPAPSRTSARDKASSSIPLINKITPMMPAVSSSSSRQALEPKLDVKDRLAPRSTSASGGSITPAQEANFAVTTTSAAPSSRQTRPHVLSPERKPDPRCLCHASPTPTPLIDISPLTAIASPPASRRALECLVEPTLQAGSPLLVPTKHDTHSIHPPIEPPIESPLPTSVPLPKSYLISPTIIGCHSQQEGSDLIILSPTDYLGQSSPSIQSLSPKQELVASLRFETHCLYPFEQAFMILYIKTPSTITPLKIWSA</sequence>
<accession>A0A0L6V7B8</accession>
<feature type="region of interest" description="Disordered" evidence="1">
    <location>
        <begin position="504"/>
        <end position="698"/>
    </location>
</feature>
<feature type="compositionally biased region" description="Polar residues" evidence="1">
    <location>
        <begin position="478"/>
        <end position="487"/>
    </location>
</feature>
<dbReference type="EMBL" id="LAVV01007239">
    <property type="protein sequence ID" value="KNZ56619.1"/>
    <property type="molecule type" value="Genomic_DNA"/>
</dbReference>
<gene>
    <name evidence="2" type="ORF">VP01_2362g2</name>
</gene>
<comment type="caution">
    <text evidence="2">The sequence shown here is derived from an EMBL/GenBank/DDBJ whole genome shotgun (WGS) entry which is preliminary data.</text>
</comment>
<feature type="compositionally biased region" description="Polar residues" evidence="1">
    <location>
        <begin position="553"/>
        <end position="562"/>
    </location>
</feature>
<protein>
    <submittedName>
        <fullName evidence="2">Uncharacterized protein</fullName>
    </submittedName>
</protein>
<reference evidence="2 3" key="1">
    <citation type="submission" date="2015-08" db="EMBL/GenBank/DDBJ databases">
        <title>Next Generation Sequencing and Analysis of the Genome of Puccinia sorghi L Schw, the Causal Agent of Maize Common Rust.</title>
        <authorList>
            <person name="Rochi L."/>
            <person name="Burguener G."/>
            <person name="Darino M."/>
            <person name="Turjanski A."/>
            <person name="Kreff E."/>
            <person name="Dieguez M.J."/>
            <person name="Sacco F."/>
        </authorList>
    </citation>
    <scope>NUCLEOTIDE SEQUENCE [LARGE SCALE GENOMIC DNA]</scope>
    <source>
        <strain evidence="2 3">RO10H11247</strain>
    </source>
</reference>
<organism evidence="2 3">
    <name type="scientific">Puccinia sorghi</name>
    <dbReference type="NCBI Taxonomy" id="27349"/>
    <lineage>
        <taxon>Eukaryota</taxon>
        <taxon>Fungi</taxon>
        <taxon>Dikarya</taxon>
        <taxon>Basidiomycota</taxon>
        <taxon>Pucciniomycotina</taxon>
        <taxon>Pucciniomycetes</taxon>
        <taxon>Pucciniales</taxon>
        <taxon>Pucciniaceae</taxon>
        <taxon>Puccinia</taxon>
    </lineage>
</organism>
<feature type="compositionally biased region" description="Polar residues" evidence="1">
    <location>
        <begin position="653"/>
        <end position="683"/>
    </location>
</feature>
<feature type="region of interest" description="Disordered" evidence="1">
    <location>
        <begin position="457"/>
        <end position="487"/>
    </location>
</feature>
<evidence type="ECO:0000256" key="1">
    <source>
        <dbReference type="SAM" id="MobiDB-lite"/>
    </source>
</evidence>
<evidence type="ECO:0000313" key="2">
    <source>
        <dbReference type="EMBL" id="KNZ56619.1"/>
    </source>
</evidence>
<feature type="compositionally biased region" description="Basic and acidic residues" evidence="1">
    <location>
        <begin position="640"/>
        <end position="651"/>
    </location>
</feature>
<keyword evidence="3" id="KW-1185">Reference proteome</keyword>
<dbReference type="Proteomes" id="UP000037035">
    <property type="component" value="Unassembled WGS sequence"/>
</dbReference>
<feature type="compositionally biased region" description="Polar residues" evidence="1">
    <location>
        <begin position="504"/>
        <end position="515"/>
    </location>
</feature>
<dbReference type="AlphaFoldDB" id="A0A0L6V7B8"/>
<evidence type="ECO:0000313" key="3">
    <source>
        <dbReference type="Proteomes" id="UP000037035"/>
    </source>
</evidence>